<feature type="compositionally biased region" description="Low complexity" evidence="1">
    <location>
        <begin position="359"/>
        <end position="403"/>
    </location>
</feature>
<feature type="region of interest" description="Disordered" evidence="1">
    <location>
        <begin position="58"/>
        <end position="90"/>
    </location>
</feature>
<feature type="region of interest" description="Disordered" evidence="1">
    <location>
        <begin position="349"/>
        <end position="406"/>
    </location>
</feature>
<sequence>MCRTLHIFLCGIICLGIFDNGYTVEHPVITPNLLSSLSANVGAILSPNLLKEIQNRASNRTGNKESHESFYNDPTALPATPTKPKPTRLTSKKLKVAVVPNSHLIKSKETDSLRAPQTQLENQFPFDIRNNFRDFGTGYQGAGRQLSGQFNNQLGQFGQFNGGLGNFGDPFNSDIYRPFASLDGSRANDNGAQPQQFAGPANQNNGANANRQFNYPANPQDFNRFQDFGRFGFNGQFPGNRFFDPSQRQNQYLNFPQDPRALGPNQQNFQDPRVNYQNPDQARLGQGLGQGQGQGIGPVNGAFQQQNFANPQNYAPNFNLLQNQRFQLPFNGNFDRNEQEGLNPNFPFFQGRPDGAQAQQIPGNNNGQNINGPINPQINSSRRSEESSQNSQRKTPTQKTTTTIPEVESLQIEKLFYPPVNDYSDVRINSDAFKQHSVGANIVDKNPKTNIV</sequence>
<reference evidence="3" key="1">
    <citation type="submission" date="2020-03" db="EMBL/GenBank/DDBJ databases">
        <authorList>
            <person name="Chebbi M.A."/>
            <person name="Drezen J.M."/>
        </authorList>
    </citation>
    <scope>NUCLEOTIDE SEQUENCE</scope>
    <source>
        <tissue evidence="3">Whole body</tissue>
    </source>
</reference>
<evidence type="ECO:0000256" key="2">
    <source>
        <dbReference type="SAM" id="SignalP"/>
    </source>
</evidence>
<dbReference type="OrthoDB" id="7689667at2759"/>
<dbReference type="Proteomes" id="UP000729913">
    <property type="component" value="Unassembled WGS sequence"/>
</dbReference>
<evidence type="ECO:0000256" key="1">
    <source>
        <dbReference type="SAM" id="MobiDB-lite"/>
    </source>
</evidence>
<feature type="compositionally biased region" description="Low complexity" evidence="1">
    <location>
        <begin position="190"/>
        <end position="214"/>
    </location>
</feature>
<reference evidence="3" key="2">
    <citation type="submission" date="2021-04" db="EMBL/GenBank/DDBJ databases">
        <title>Genome-wide patterns of bracovirus chromosomal integration into multiple host tissues during parasitism.</title>
        <authorList>
            <person name="Chebbi M.A.C."/>
        </authorList>
    </citation>
    <scope>NUCLEOTIDE SEQUENCE</scope>
    <source>
        <tissue evidence="3">Whole body</tissue>
    </source>
</reference>
<comment type="caution">
    <text evidence="3">The sequence shown here is derived from an EMBL/GenBank/DDBJ whole genome shotgun (WGS) entry which is preliminary data.</text>
</comment>
<organism evidence="3 4">
    <name type="scientific">Cotesia typhae</name>
    <dbReference type="NCBI Taxonomy" id="2053667"/>
    <lineage>
        <taxon>Eukaryota</taxon>
        <taxon>Metazoa</taxon>
        <taxon>Ecdysozoa</taxon>
        <taxon>Arthropoda</taxon>
        <taxon>Hexapoda</taxon>
        <taxon>Insecta</taxon>
        <taxon>Pterygota</taxon>
        <taxon>Neoptera</taxon>
        <taxon>Endopterygota</taxon>
        <taxon>Hymenoptera</taxon>
        <taxon>Apocrita</taxon>
        <taxon>Ichneumonoidea</taxon>
        <taxon>Braconidae</taxon>
        <taxon>Microgastrinae</taxon>
        <taxon>Cotesia</taxon>
    </lineage>
</organism>
<dbReference type="EMBL" id="JAAOIC020000067">
    <property type="protein sequence ID" value="KAG8034560.1"/>
    <property type="molecule type" value="Genomic_DNA"/>
</dbReference>
<keyword evidence="4" id="KW-1185">Reference proteome</keyword>
<dbReference type="AlphaFoldDB" id="A0A8J5USZ3"/>
<accession>A0A8J5USZ3</accession>
<proteinExistence type="predicted"/>
<feature type="signal peptide" evidence="2">
    <location>
        <begin position="1"/>
        <end position="23"/>
    </location>
</feature>
<evidence type="ECO:0000313" key="3">
    <source>
        <dbReference type="EMBL" id="KAG8034560.1"/>
    </source>
</evidence>
<feature type="chain" id="PRO_5035276014" evidence="2">
    <location>
        <begin position="24"/>
        <end position="452"/>
    </location>
</feature>
<keyword evidence="2" id="KW-0732">Signal</keyword>
<protein>
    <submittedName>
        <fullName evidence="3">Uncharacterized protein</fullName>
    </submittedName>
</protein>
<name>A0A8J5USZ3_9HYME</name>
<gene>
    <name evidence="3" type="ORF">G9C98_007636</name>
</gene>
<evidence type="ECO:0000313" key="4">
    <source>
        <dbReference type="Proteomes" id="UP000729913"/>
    </source>
</evidence>
<feature type="region of interest" description="Disordered" evidence="1">
    <location>
        <begin position="182"/>
        <end position="216"/>
    </location>
</feature>